<proteinExistence type="predicted"/>
<comment type="caution">
    <text evidence="3">The sequence shown here is derived from an EMBL/GenBank/DDBJ whole genome shotgun (WGS) entry which is preliminary data.</text>
</comment>
<feature type="chain" id="PRO_5005856800" description="DUF7907 domain-containing protein" evidence="1">
    <location>
        <begin position="20"/>
        <end position="183"/>
    </location>
</feature>
<dbReference type="Pfam" id="PF25484">
    <property type="entry name" value="DUF7907"/>
    <property type="match status" value="1"/>
</dbReference>
<reference evidence="3 4" key="1">
    <citation type="submission" date="2015-06" db="EMBL/GenBank/DDBJ databases">
        <title>Draft genome of the ant-associated black yeast Phialophora attae CBS 131958.</title>
        <authorList>
            <person name="Moreno L.F."/>
            <person name="Stielow B.J."/>
            <person name="de Hoog S."/>
            <person name="Vicente V.A."/>
            <person name="Weiss V.A."/>
            <person name="de Vries M."/>
            <person name="Cruz L.M."/>
            <person name="Souza E.M."/>
        </authorList>
    </citation>
    <scope>NUCLEOTIDE SEQUENCE [LARGE SCALE GENOMIC DNA]</scope>
    <source>
        <strain evidence="3 4">CBS 131958</strain>
    </source>
</reference>
<keyword evidence="1" id="KW-0732">Signal</keyword>
<dbReference type="InterPro" id="IPR057229">
    <property type="entry name" value="DUF7907"/>
</dbReference>
<name>A0A0N0NMU8_9EURO</name>
<dbReference type="AlphaFoldDB" id="A0A0N0NMU8"/>
<evidence type="ECO:0000313" key="4">
    <source>
        <dbReference type="Proteomes" id="UP000038010"/>
    </source>
</evidence>
<evidence type="ECO:0000313" key="3">
    <source>
        <dbReference type="EMBL" id="KPI40629.1"/>
    </source>
</evidence>
<sequence>MHKSAGITVFATVASLVSSAPLEARTPPGPFPVNFNLQVSATQHPSQFAGQYIYSYHTGAGAGIAAASSFQSDAMLANLQSVNQVWEVAFSPSGTTDSWFLNLDYSSTITGTAIATIGASNPPDVSGFYMTDSGLRWGDASFVNWAVCDGSYGVPQLFAIVDASAILPTTCETINLVTVSASS</sequence>
<dbReference type="EMBL" id="LFJN01000011">
    <property type="protein sequence ID" value="KPI40629.1"/>
    <property type="molecule type" value="Genomic_DNA"/>
</dbReference>
<feature type="signal peptide" evidence="1">
    <location>
        <begin position="1"/>
        <end position="19"/>
    </location>
</feature>
<organism evidence="3 4">
    <name type="scientific">Cyphellophora attinorum</name>
    <dbReference type="NCBI Taxonomy" id="1664694"/>
    <lineage>
        <taxon>Eukaryota</taxon>
        <taxon>Fungi</taxon>
        <taxon>Dikarya</taxon>
        <taxon>Ascomycota</taxon>
        <taxon>Pezizomycotina</taxon>
        <taxon>Eurotiomycetes</taxon>
        <taxon>Chaetothyriomycetidae</taxon>
        <taxon>Chaetothyriales</taxon>
        <taxon>Cyphellophoraceae</taxon>
        <taxon>Cyphellophora</taxon>
    </lineage>
</organism>
<dbReference type="OrthoDB" id="3518533at2759"/>
<evidence type="ECO:0000259" key="2">
    <source>
        <dbReference type="Pfam" id="PF25484"/>
    </source>
</evidence>
<dbReference type="RefSeq" id="XP_018000592.1">
    <property type="nucleotide sequence ID" value="XM_018139509.1"/>
</dbReference>
<gene>
    <name evidence="3" type="ORF">AB675_10719</name>
</gene>
<protein>
    <recommendedName>
        <fullName evidence="2">DUF7907 domain-containing protein</fullName>
    </recommendedName>
</protein>
<evidence type="ECO:0000256" key="1">
    <source>
        <dbReference type="SAM" id="SignalP"/>
    </source>
</evidence>
<dbReference type="VEuPathDB" id="FungiDB:AB675_10719"/>
<feature type="domain" description="DUF7907" evidence="2">
    <location>
        <begin position="34"/>
        <end position="179"/>
    </location>
</feature>
<keyword evidence="4" id="KW-1185">Reference proteome</keyword>
<dbReference type="GeneID" id="28731389"/>
<dbReference type="Proteomes" id="UP000038010">
    <property type="component" value="Unassembled WGS sequence"/>
</dbReference>
<dbReference type="STRING" id="1664694.A0A0N0NMU8"/>
<accession>A0A0N0NMU8</accession>